<dbReference type="PANTHER" id="PTHR22884">
    <property type="entry name" value="SET DOMAIN PROTEINS"/>
    <property type="match status" value="1"/>
</dbReference>
<evidence type="ECO:0000313" key="18">
    <source>
        <dbReference type="EMBL" id="CAH4037022.1"/>
    </source>
</evidence>
<dbReference type="SUPFAM" id="SSF63748">
    <property type="entry name" value="Tudor/PWWP/MBT"/>
    <property type="match status" value="2"/>
</dbReference>
<feature type="domain" description="SET" evidence="14">
    <location>
        <begin position="2231"/>
        <end position="2348"/>
    </location>
</feature>
<dbReference type="SMART" id="SM00317">
    <property type="entry name" value="SET"/>
    <property type="match status" value="1"/>
</dbReference>
<keyword evidence="3" id="KW-0158">Chromosome</keyword>
<dbReference type="CDD" id="cd05838">
    <property type="entry name" value="PWWP_NSD_rpt2"/>
    <property type="match status" value="1"/>
</dbReference>
<evidence type="ECO:0000256" key="4">
    <source>
        <dbReference type="ARBA" id="ARBA00022553"/>
    </source>
</evidence>
<proteinExistence type="predicted"/>
<dbReference type="CDD" id="cd15566">
    <property type="entry name" value="PHD3_NSD"/>
    <property type="match status" value="1"/>
</dbReference>
<evidence type="ECO:0000256" key="6">
    <source>
        <dbReference type="ARBA" id="ARBA00022679"/>
    </source>
</evidence>
<dbReference type="GO" id="GO:0140938">
    <property type="term" value="F:histone H3 methyltransferase activity"/>
    <property type="evidence" value="ECO:0007669"/>
    <property type="project" value="UniProtKB-ARBA"/>
</dbReference>
<evidence type="ECO:0000259" key="17">
    <source>
        <dbReference type="PROSITE" id="PS51215"/>
    </source>
</evidence>
<protein>
    <recommendedName>
        <fullName evidence="20">Histone-lysine N-methyltransferase</fullName>
    </recommendedName>
</protein>
<dbReference type="InterPro" id="IPR006560">
    <property type="entry name" value="AWS_dom"/>
</dbReference>
<feature type="domain" description="PWWP" evidence="15">
    <location>
        <begin position="228"/>
        <end position="294"/>
    </location>
</feature>
<feature type="compositionally biased region" description="Basic and acidic residues" evidence="13">
    <location>
        <begin position="1762"/>
        <end position="1787"/>
    </location>
</feature>
<dbReference type="InterPro" id="IPR001965">
    <property type="entry name" value="Znf_PHD"/>
</dbReference>
<evidence type="ECO:0000256" key="5">
    <source>
        <dbReference type="ARBA" id="ARBA00022603"/>
    </source>
</evidence>
<feature type="domain" description="AWS" evidence="17">
    <location>
        <begin position="2180"/>
        <end position="2229"/>
    </location>
</feature>
<feature type="compositionally biased region" description="Basic and acidic residues" evidence="13">
    <location>
        <begin position="2437"/>
        <end position="2447"/>
    </location>
</feature>
<dbReference type="GO" id="GO:0032259">
    <property type="term" value="P:methylation"/>
    <property type="evidence" value="ECO:0007669"/>
    <property type="project" value="UniProtKB-KW"/>
</dbReference>
<evidence type="ECO:0000256" key="1">
    <source>
        <dbReference type="ARBA" id="ARBA00004123"/>
    </source>
</evidence>
<dbReference type="EMBL" id="CALOZG010000085">
    <property type="protein sequence ID" value="CAH4037022.1"/>
    <property type="molecule type" value="Genomic_DNA"/>
</dbReference>
<keyword evidence="5" id="KW-0489">Methyltransferase</keyword>
<dbReference type="Gene3D" id="2.30.30.140">
    <property type="match status" value="2"/>
</dbReference>
<dbReference type="CDD" id="cd15567">
    <property type="entry name" value="PHD4_NSD"/>
    <property type="match status" value="1"/>
</dbReference>
<feature type="region of interest" description="Disordered" evidence="13">
    <location>
        <begin position="1"/>
        <end position="37"/>
    </location>
</feature>
<feature type="compositionally biased region" description="Basic and acidic residues" evidence="13">
    <location>
        <begin position="1"/>
        <end position="14"/>
    </location>
</feature>
<name>A0A9P0TSI4_PIEBR</name>
<feature type="region of interest" description="Disordered" evidence="13">
    <location>
        <begin position="1457"/>
        <end position="1480"/>
    </location>
</feature>
<feature type="domain" description="Post-SET" evidence="16">
    <location>
        <begin position="2355"/>
        <end position="2371"/>
    </location>
</feature>
<dbReference type="Proteomes" id="UP001152562">
    <property type="component" value="Unassembled WGS sequence"/>
</dbReference>
<dbReference type="InterPro" id="IPR003616">
    <property type="entry name" value="Post-SET_dom"/>
</dbReference>
<feature type="region of interest" description="Disordered" evidence="13">
    <location>
        <begin position="1376"/>
        <end position="1402"/>
    </location>
</feature>
<dbReference type="GO" id="GO:0005634">
    <property type="term" value="C:nucleus"/>
    <property type="evidence" value="ECO:0007669"/>
    <property type="project" value="UniProtKB-SubCell"/>
</dbReference>
<comment type="caution">
    <text evidence="18">The sequence shown here is derived from an EMBL/GenBank/DDBJ whole genome shotgun (WGS) entry which is preliminary data.</text>
</comment>
<evidence type="ECO:0000256" key="12">
    <source>
        <dbReference type="ARBA" id="ARBA00023242"/>
    </source>
</evidence>
<evidence type="ECO:0000256" key="3">
    <source>
        <dbReference type="ARBA" id="ARBA00022454"/>
    </source>
</evidence>
<dbReference type="SUPFAM" id="SSF82199">
    <property type="entry name" value="SET domain"/>
    <property type="match status" value="1"/>
</dbReference>
<dbReference type="SMART" id="SM00249">
    <property type="entry name" value="PHD"/>
    <property type="match status" value="4"/>
</dbReference>
<dbReference type="PROSITE" id="PS01359">
    <property type="entry name" value="ZF_PHD_1"/>
    <property type="match status" value="1"/>
</dbReference>
<evidence type="ECO:0000256" key="8">
    <source>
        <dbReference type="ARBA" id="ARBA00022723"/>
    </source>
</evidence>
<dbReference type="InterPro" id="IPR050777">
    <property type="entry name" value="SET2_Histone-Lys_MeTrsfase"/>
</dbReference>
<dbReference type="GO" id="GO:0005694">
    <property type="term" value="C:chromosome"/>
    <property type="evidence" value="ECO:0007669"/>
    <property type="project" value="UniProtKB-SubCell"/>
</dbReference>
<dbReference type="PROSITE" id="PS51215">
    <property type="entry name" value="AWS"/>
    <property type="match status" value="1"/>
</dbReference>
<keyword evidence="10" id="KW-0863">Zinc-finger</keyword>
<dbReference type="Pfam" id="PF22908">
    <property type="entry name" value="PHD_NSD"/>
    <property type="match status" value="1"/>
</dbReference>
<evidence type="ECO:0000256" key="9">
    <source>
        <dbReference type="ARBA" id="ARBA00022737"/>
    </source>
</evidence>
<feature type="compositionally biased region" description="Polar residues" evidence="13">
    <location>
        <begin position="1379"/>
        <end position="1402"/>
    </location>
</feature>
<dbReference type="Gene3D" id="2.170.270.10">
    <property type="entry name" value="SET domain"/>
    <property type="match status" value="1"/>
</dbReference>
<dbReference type="Pfam" id="PF17907">
    <property type="entry name" value="AWS"/>
    <property type="match status" value="1"/>
</dbReference>
<evidence type="ECO:0000256" key="10">
    <source>
        <dbReference type="ARBA" id="ARBA00022771"/>
    </source>
</evidence>
<dbReference type="PROSITE" id="PS50280">
    <property type="entry name" value="SET"/>
    <property type="match status" value="1"/>
</dbReference>
<keyword evidence="7" id="KW-0949">S-adenosyl-L-methionine</keyword>
<dbReference type="GO" id="GO:0016279">
    <property type="term" value="F:protein-lysine N-methyltransferase activity"/>
    <property type="evidence" value="ECO:0007669"/>
    <property type="project" value="UniProtKB-ARBA"/>
</dbReference>
<dbReference type="CDD" id="cd20144">
    <property type="entry name" value="PWWP_NSD_rpt1"/>
    <property type="match status" value="1"/>
</dbReference>
<keyword evidence="6" id="KW-0808">Transferase</keyword>
<feature type="compositionally biased region" description="Polar residues" evidence="13">
    <location>
        <begin position="169"/>
        <end position="182"/>
    </location>
</feature>
<dbReference type="InterPro" id="IPR019786">
    <property type="entry name" value="Zinc_finger_PHD-type_CS"/>
</dbReference>
<evidence type="ECO:0000256" key="11">
    <source>
        <dbReference type="ARBA" id="ARBA00022833"/>
    </source>
</evidence>
<dbReference type="Gene3D" id="3.30.40.10">
    <property type="entry name" value="Zinc/RING finger domain, C3HC4 (zinc finger)"/>
    <property type="match status" value="2"/>
</dbReference>
<feature type="compositionally biased region" description="Basic and acidic residues" evidence="13">
    <location>
        <begin position="2482"/>
        <end position="2494"/>
    </location>
</feature>
<keyword evidence="9" id="KW-0677">Repeat</keyword>
<evidence type="ECO:0000256" key="7">
    <source>
        <dbReference type="ARBA" id="ARBA00022691"/>
    </source>
</evidence>
<feature type="compositionally biased region" description="Basic residues" evidence="13">
    <location>
        <begin position="2381"/>
        <end position="2392"/>
    </location>
</feature>
<dbReference type="Pfam" id="PF00855">
    <property type="entry name" value="PWWP"/>
    <property type="match status" value="2"/>
</dbReference>
<keyword evidence="8" id="KW-0479">Metal-binding</keyword>
<reference evidence="18" key="1">
    <citation type="submission" date="2022-05" db="EMBL/GenBank/DDBJ databases">
        <authorList>
            <person name="Okamura Y."/>
        </authorList>
    </citation>
    <scope>NUCLEOTIDE SEQUENCE</scope>
</reference>
<organism evidence="18 19">
    <name type="scientific">Pieris brassicae</name>
    <name type="common">White butterfly</name>
    <name type="synonym">Large white butterfly</name>
    <dbReference type="NCBI Taxonomy" id="7116"/>
    <lineage>
        <taxon>Eukaryota</taxon>
        <taxon>Metazoa</taxon>
        <taxon>Ecdysozoa</taxon>
        <taxon>Arthropoda</taxon>
        <taxon>Hexapoda</taxon>
        <taxon>Insecta</taxon>
        <taxon>Pterygota</taxon>
        <taxon>Neoptera</taxon>
        <taxon>Endopterygota</taxon>
        <taxon>Lepidoptera</taxon>
        <taxon>Glossata</taxon>
        <taxon>Ditrysia</taxon>
        <taxon>Papilionoidea</taxon>
        <taxon>Pieridae</taxon>
        <taxon>Pierinae</taxon>
        <taxon>Pieris</taxon>
    </lineage>
</organism>
<evidence type="ECO:0000256" key="2">
    <source>
        <dbReference type="ARBA" id="ARBA00004286"/>
    </source>
</evidence>
<dbReference type="InterPro" id="IPR046341">
    <property type="entry name" value="SET_dom_sf"/>
</dbReference>
<feature type="compositionally biased region" description="Polar residues" evidence="13">
    <location>
        <begin position="1465"/>
        <end position="1480"/>
    </location>
</feature>
<keyword evidence="12" id="KW-0539">Nucleus</keyword>
<feature type="region of interest" description="Disordered" evidence="13">
    <location>
        <begin position="2428"/>
        <end position="2494"/>
    </location>
</feature>
<dbReference type="Pfam" id="PF00856">
    <property type="entry name" value="SET"/>
    <property type="match status" value="1"/>
</dbReference>
<gene>
    <name evidence="18" type="ORF">PIBRA_LOCUS12756</name>
</gene>
<dbReference type="PROSITE" id="PS50812">
    <property type="entry name" value="PWWP"/>
    <property type="match status" value="2"/>
</dbReference>
<evidence type="ECO:0000259" key="16">
    <source>
        <dbReference type="PROSITE" id="PS50868"/>
    </source>
</evidence>
<feature type="domain" description="PWWP" evidence="15">
    <location>
        <begin position="2044"/>
        <end position="2106"/>
    </location>
</feature>
<dbReference type="InterPro" id="IPR011011">
    <property type="entry name" value="Znf_FYVE_PHD"/>
</dbReference>
<dbReference type="InterPro" id="IPR013083">
    <property type="entry name" value="Znf_RING/FYVE/PHD"/>
</dbReference>
<dbReference type="SMART" id="SM00293">
    <property type="entry name" value="PWWP"/>
    <property type="match status" value="2"/>
</dbReference>
<accession>A0A9P0TSI4</accession>
<dbReference type="InterPro" id="IPR001214">
    <property type="entry name" value="SET_dom"/>
</dbReference>
<feature type="region of interest" description="Disordered" evidence="13">
    <location>
        <begin position="1739"/>
        <end position="1787"/>
    </location>
</feature>
<evidence type="ECO:0000259" key="14">
    <source>
        <dbReference type="PROSITE" id="PS50280"/>
    </source>
</evidence>
<dbReference type="CDD" id="cd19173">
    <property type="entry name" value="SET_NSD"/>
    <property type="match status" value="1"/>
</dbReference>
<evidence type="ECO:0000256" key="13">
    <source>
        <dbReference type="SAM" id="MobiDB-lite"/>
    </source>
</evidence>
<dbReference type="InterPro" id="IPR000313">
    <property type="entry name" value="PWWP_dom"/>
</dbReference>
<evidence type="ECO:0000259" key="15">
    <source>
        <dbReference type="PROSITE" id="PS50812"/>
    </source>
</evidence>
<dbReference type="FunFam" id="2.30.30.140:FF:000099">
    <property type="entry name" value="Histone-lysine N-methyltransferase"/>
    <property type="match status" value="1"/>
</dbReference>
<dbReference type="SMART" id="SM00570">
    <property type="entry name" value="AWS"/>
    <property type="match status" value="1"/>
</dbReference>
<evidence type="ECO:0000313" key="19">
    <source>
        <dbReference type="Proteomes" id="UP001152562"/>
    </source>
</evidence>
<dbReference type="PROSITE" id="PS50868">
    <property type="entry name" value="POST_SET"/>
    <property type="match status" value="1"/>
</dbReference>
<dbReference type="GO" id="GO:0008270">
    <property type="term" value="F:zinc ion binding"/>
    <property type="evidence" value="ECO:0007669"/>
    <property type="project" value="UniProtKB-KW"/>
</dbReference>
<dbReference type="InterPro" id="IPR055197">
    <property type="entry name" value="PHDvar_NSD"/>
</dbReference>
<dbReference type="CDD" id="cd15565">
    <property type="entry name" value="PHD2_NSD"/>
    <property type="match status" value="1"/>
</dbReference>
<dbReference type="InterPro" id="IPR055198">
    <property type="entry name" value="NSD_PHD"/>
</dbReference>
<evidence type="ECO:0008006" key="20">
    <source>
        <dbReference type="Google" id="ProtNLM"/>
    </source>
</evidence>
<feature type="compositionally biased region" description="Basic residues" evidence="13">
    <location>
        <begin position="1748"/>
        <end position="1761"/>
    </location>
</feature>
<keyword evidence="4" id="KW-0597">Phosphoprotein</keyword>
<dbReference type="Pfam" id="PF23004">
    <property type="entry name" value="PHDvar_NSD"/>
    <property type="match status" value="1"/>
</dbReference>
<keyword evidence="19" id="KW-1185">Reference proteome</keyword>
<keyword evidence="11" id="KW-0862">Zinc</keyword>
<dbReference type="SUPFAM" id="SSF57903">
    <property type="entry name" value="FYVE/PHD zinc finger"/>
    <property type="match status" value="2"/>
</dbReference>
<feature type="region of interest" description="Disordered" evidence="13">
    <location>
        <begin position="2371"/>
        <end position="2414"/>
    </location>
</feature>
<feature type="region of interest" description="Disordered" evidence="13">
    <location>
        <begin position="169"/>
        <end position="190"/>
    </location>
</feature>
<comment type="subcellular location">
    <subcellularLocation>
        <location evidence="2">Chromosome</location>
    </subcellularLocation>
    <subcellularLocation>
        <location evidence="1">Nucleus</location>
    </subcellularLocation>
</comment>
<sequence>MEECNDNRNMDSTKSKTTPSPKLKPKKRSLVERELETSLTSKITSPILNSKTINTSRYGRARRLKNDNDRKIESPLPILSTQQSPTRGLSAYKMYASNSPTNPQSIKHGFDNQIENIYNQNIALSRFSSDEKTENMAKSKIYMRKDLIQTRDKEETIILIKNMFSPNKNVSNPEGSLSSENSSKNHKRDLSSVVKTLDFDGKKKRDGQEKRIPQSDLFELEAQCEYQVGDLAWARMGSYPFWPSIVTREPSSNLFIKKKLFGKLEKDLIHVTFLGDNGRRGWILISMLRKYLGRQEFETARESFTSEAKRKDYRLYAAFFVTGKRLPLWHLSVEEADILCKEPKRLRIDILNSMLTKGKEHKAMPAKSKKVTRTDSDISLSESLYDSLFSEEDFRVSDIDPGRSKTRKKSFDVSEVVTACLDNMAAKTGITKIQKQSHMDIWLQKAKSKTPEKCTFKQSKSEQKVKVITKSCNESNASMEYKQNHEREHDYFTKSANTNGYFDDEIVSGSEFKDPITSNLSNNEESDGANELCTTICKKDVLGISPDILDENFTEIEIITNEDMIVDQCDINELILKVEQRNHVQELKNSKNLENPHGNNKPKLEQSNFSNKFTLIDAINDKNDHLMEKCLNVISIDQHKIEDNTNCNHKTNNINVNNALLELINSISSSKNDFVSNNNLEHFSNNVSAEKSFIVSDKNESDTNVSEIVSNGTNNIKTGSTNLKSDNVVQDNVFCKDNKSELKLLIIDKEIITNNRTNIQKLNEALEKEVEYTEEFADSIAIDAKQHTISENNYLDKNIEEIKAIKSSTEKARVTESLYEIVTDIQYDSTVAAKLNTSHTGEVIQENVETVYIAPTYIPKVSEDVTLSLEQDTVTMAVPFGITKGKTIEILKNENKTKSLPLHDDKHLHNENSSDFELTYNLDNECNSDSTNDLDLITSTTSEKNSLVCKHNKNISAYVGQKYNEPQNNEGKSIWATNNKSEEIVGVTKSQGTKDTTDHFSSQENSFKNAEFVKYMEQKQDIIMDENPNLSYEEVTAYLLKTWQYEQSSKSDKKLSNIIELDITTDKNDHNSLEPKKKNKARAKRDKYLQTSIDFKELQNNAKKVCMNSEPKTDNESSNYPYEQCDNNNKREVSVSLPPNKINIGDLLPLNNITIGVNEKSFKEEIILISNTNVDQKICNTKTDVIENSNQLEIESFYNESTEINTDENQIPKQSTPIIHTDLTLESQDDDGTYKKFIKQKIDSENHTSGEYVVNKCKENNSKEILLWKDTKATPISKENKIESSTSSELKNMTAVNLAEDLSQSSGIIKSENNYLAHSGLKESEKRNENNVSKNRLSLRLKRNVLMGDSYSDSAKNQKGNFNEILINKENDNIKECESSTTTKSNNEPESDYSCKSDSSLKLSPCQNYAESDNTLIKTKLSSSSPSEALTKKKQSKIDDFIKRTKDLNLSFNSSTDKNVKTDCSKTPTTSQEPCNINDISHVTPNIEENENMLSKRQLRKETQPTKGIDLENPEFLEYLELRQDQLMDEHPELTLEEIATYLYNTWYFEESIKSDNKRTDDLEQRSLVKGLSQDIVGLKNVRKKGGVDKEKDFMPKIEVPIKEKSKRRAERQFYREDFSDLEDELDVYQVFHSTSERDTKDDEQGPSKIDINTNKEVLPRDYDTAYVVNDSTMGEEDMSEKFDQVEEYFRKLTEPKPNLFKGLIREKLCQVCERTGDLIKCKGCYSFFHANCSRKGVEIKGSPNPVRGRKKKRKNRGRKPRCLDDSFEDHSDKSQEHDMSFEHETESHTIANADEFEEKLSEKLREIIENPDLKYDTNSSEEELDWSDTEIGACKIVEIIPKKKKQESIDFKCTDCEENSIPICFVCKRAISAKKQIAHRQKCQVPHCNKYYHIECLEHWPQTQLTTGEKKSKEFVESLQCPRHVCHTCVCDDPRGCKTRFSGDKLARCVRCPATYHTFTKCLPAGTQILSGSHIICPRHYEHRPGKVPCHVNTGWCFICALGGTLICCEYCPTSFHAECLNIEPPEGGYMCEDCETGCLPLYGEMVWVKLGHYRWWPGLILHPSEIPENILAVKHAPGEFVVRFFGQYDHYWVNRGRVFPFQEGDTGRVSSRNSKIDAAFSMAVEHAHRAYGILKNESPSNEGDDDIASSLLPPHFVKLKVNKPCGSLINKKIDIEESSLTQCECDPNVEDPCGLYSHCLNRMLLTECGPICRAGERCCNRAFEKRQYPRMEPYRTPARGWGLRTLEDIRAGQFVIEYVGELIDEAEFQRRMKWKHQVRDENYYFLTLDKERMIDAGPKGNLARFMNHSCDPNCETQKWTVLGDVRVGLFALYDIPAKSELTFNYNLECAGIEKKRCLCGAGRCSGFMGAKPKEEPKKNKVKRTYKKRKRIELSPTNELPKPKRRQPKNRELTEIEKDLLIIKNATNGISSDSESSGRHTSIDSVKRKRSENGSPSTKRVKIDKKKLDKLDQTLVTPQSKRTDVNHESFDVD</sequence>